<keyword evidence="4" id="KW-0029">Amino-acid transport</keyword>
<comment type="similarity">
    <text evidence="1">Belongs to the leucine-binding protein family.</text>
</comment>
<protein>
    <submittedName>
        <fullName evidence="7">ABC transporter substrate-binding protein</fullName>
    </submittedName>
</protein>
<evidence type="ECO:0000256" key="2">
    <source>
        <dbReference type="ARBA" id="ARBA00022448"/>
    </source>
</evidence>
<name>A0A0E3UTN6_9FUSO</name>
<dbReference type="RefSeq" id="WP_046328435.1">
    <property type="nucleotide sequence ID" value="NZ_CP011280.1"/>
</dbReference>
<keyword evidence="8" id="KW-1185">Reference proteome</keyword>
<gene>
    <name evidence="7" type="ORF">VC03_01975</name>
</gene>
<evidence type="ECO:0000259" key="6">
    <source>
        <dbReference type="Pfam" id="PF13458"/>
    </source>
</evidence>
<evidence type="ECO:0000256" key="1">
    <source>
        <dbReference type="ARBA" id="ARBA00010062"/>
    </source>
</evidence>
<feature type="signal peptide" evidence="5">
    <location>
        <begin position="1"/>
        <end position="22"/>
    </location>
</feature>
<feature type="domain" description="Leucine-binding protein" evidence="6">
    <location>
        <begin position="27"/>
        <end position="354"/>
    </location>
</feature>
<dbReference type="AlphaFoldDB" id="A0A0E3UTN6"/>
<dbReference type="EMBL" id="CP011280">
    <property type="protein sequence ID" value="AKC95329.1"/>
    <property type="molecule type" value="Genomic_DNA"/>
</dbReference>
<dbReference type="InterPro" id="IPR028082">
    <property type="entry name" value="Peripla_BP_I"/>
</dbReference>
<accession>A0A0E3UTN6</accession>
<dbReference type="HOGENOM" id="CLU_027128_6_1_0"/>
<dbReference type="KEGG" id="sns:VC03_01975"/>
<evidence type="ECO:0000313" key="7">
    <source>
        <dbReference type="EMBL" id="AKC95329.1"/>
    </source>
</evidence>
<dbReference type="STRING" id="187101.VC03_01975"/>
<dbReference type="GO" id="GO:0006865">
    <property type="term" value="P:amino acid transport"/>
    <property type="evidence" value="ECO:0007669"/>
    <property type="project" value="UniProtKB-KW"/>
</dbReference>
<dbReference type="Proteomes" id="UP000033103">
    <property type="component" value="Chromosome"/>
</dbReference>
<dbReference type="Gene3D" id="3.40.50.2300">
    <property type="match status" value="2"/>
</dbReference>
<sequence>MKKFLSLVIALLLTLTSCGSKSNNNEILVGVPEPLTGEYAQYGNSIKEGIELKIAEINEKGGINGKKVKAIYQDTKGDVQEVVNIFKQMANQKVDVVIGEAISANSSALAELAQKAKIPMITPAGTAMDITKDRDYVFRTTFTDPYQGEVLAKYLKKEGATNVALLTNNGSDYSVGVANSFKATASKEGVSVTEECYTNSDKDFKSVLTKLKNMGVKTIVIPDYYNTIGLILSQAKEVGLEAQYYGADGWDGIQDSFAKLADGAVFSSQFTSDDTSPAVQEFIKNYKKKFNKEPLIFAALGYDAMTTIENAIKQGGNLRDALAKTDLELLTGHIKYDENRNPKKKVSFVQIKDGKQVLKEKFGD</sequence>
<dbReference type="PROSITE" id="PS51257">
    <property type="entry name" value="PROKAR_LIPOPROTEIN"/>
    <property type="match status" value="1"/>
</dbReference>
<dbReference type="InterPro" id="IPR051010">
    <property type="entry name" value="BCAA_transport"/>
</dbReference>
<dbReference type="PANTHER" id="PTHR30483:SF6">
    <property type="entry name" value="PERIPLASMIC BINDING PROTEIN OF ABC TRANSPORTER FOR NATURAL AMINO ACIDS"/>
    <property type="match status" value="1"/>
</dbReference>
<dbReference type="SUPFAM" id="SSF53822">
    <property type="entry name" value="Periplasmic binding protein-like I"/>
    <property type="match status" value="1"/>
</dbReference>
<evidence type="ECO:0000256" key="4">
    <source>
        <dbReference type="ARBA" id="ARBA00022970"/>
    </source>
</evidence>
<evidence type="ECO:0000313" key="8">
    <source>
        <dbReference type="Proteomes" id="UP000033103"/>
    </source>
</evidence>
<dbReference type="OrthoDB" id="9783240at2"/>
<dbReference type="PRINTS" id="PR00337">
    <property type="entry name" value="LEUILEVALBP"/>
</dbReference>
<feature type="chain" id="PRO_5002413541" evidence="5">
    <location>
        <begin position="23"/>
        <end position="364"/>
    </location>
</feature>
<proteinExistence type="inferred from homology"/>
<dbReference type="InterPro" id="IPR000709">
    <property type="entry name" value="Leu_Ile_Val-bd"/>
</dbReference>
<dbReference type="Pfam" id="PF13458">
    <property type="entry name" value="Peripla_BP_6"/>
    <property type="match status" value="1"/>
</dbReference>
<organism evidence="7 8">
    <name type="scientific">Sneathia vaginalis</name>
    <dbReference type="NCBI Taxonomy" id="187101"/>
    <lineage>
        <taxon>Bacteria</taxon>
        <taxon>Fusobacteriati</taxon>
        <taxon>Fusobacteriota</taxon>
        <taxon>Fusobacteriia</taxon>
        <taxon>Fusobacteriales</taxon>
        <taxon>Leptotrichiaceae</taxon>
        <taxon>Sneathia</taxon>
    </lineage>
</organism>
<keyword evidence="3 5" id="KW-0732">Signal</keyword>
<keyword evidence="2" id="KW-0813">Transport</keyword>
<evidence type="ECO:0000256" key="5">
    <source>
        <dbReference type="SAM" id="SignalP"/>
    </source>
</evidence>
<dbReference type="InterPro" id="IPR028081">
    <property type="entry name" value="Leu-bd"/>
</dbReference>
<dbReference type="PANTHER" id="PTHR30483">
    <property type="entry name" value="LEUCINE-SPECIFIC-BINDING PROTEIN"/>
    <property type="match status" value="1"/>
</dbReference>
<reference evidence="7 8" key="1">
    <citation type="journal article" date="2012" name="BMC Genomics">
        <title>Genomic sequence analysis and characterization of Sneathia amnii sp. nov.</title>
        <authorList>
            <consortium name="Vaginal Microbiome Consortium (additional members)"/>
            <person name="Harwich M.D.Jr."/>
            <person name="Serrano M.G."/>
            <person name="Fettweis J.M."/>
            <person name="Alves J.M."/>
            <person name="Reimers M.A."/>
            <person name="Buck G.A."/>
            <person name="Jefferson K.K."/>
        </authorList>
    </citation>
    <scope>NUCLEOTIDE SEQUENCE [LARGE SCALE GENOMIC DNA]</scope>
    <source>
        <strain evidence="7 8">SN35</strain>
    </source>
</reference>
<dbReference type="CDD" id="cd06347">
    <property type="entry name" value="PBP1_ABC_LivK_ligand_binding-like"/>
    <property type="match status" value="1"/>
</dbReference>
<dbReference type="PATRIC" id="fig|1069640.6.peg.376"/>
<evidence type="ECO:0000256" key="3">
    <source>
        <dbReference type="ARBA" id="ARBA00022729"/>
    </source>
</evidence>